<accession>A0AAE5VS50</accession>
<name>A0AAE5VS50_PSESY</name>
<organism evidence="1 2">
    <name type="scientific">Pseudomonas syringae pv. syringae</name>
    <dbReference type="NCBI Taxonomy" id="321"/>
    <lineage>
        <taxon>Bacteria</taxon>
        <taxon>Pseudomonadati</taxon>
        <taxon>Pseudomonadota</taxon>
        <taxon>Gammaproteobacteria</taxon>
        <taxon>Pseudomonadales</taxon>
        <taxon>Pseudomonadaceae</taxon>
        <taxon>Pseudomonas</taxon>
        <taxon>Pseudomonas syringae</taxon>
    </lineage>
</organism>
<evidence type="ECO:0000313" key="1">
    <source>
        <dbReference type="EMBL" id="POQ00718.1"/>
    </source>
</evidence>
<dbReference type="AlphaFoldDB" id="A0AAE5VS50"/>
<dbReference type="EMBL" id="NBAQ01000023">
    <property type="protein sequence ID" value="POQ00718.1"/>
    <property type="molecule type" value="Genomic_DNA"/>
</dbReference>
<proteinExistence type="predicted"/>
<comment type="caution">
    <text evidence="1">The sequence shown here is derived from an EMBL/GenBank/DDBJ whole genome shotgun (WGS) entry which is preliminary data.</text>
</comment>
<sequence length="70" mass="8521">MTQLKSMSMMLCDGKDGRFMHRYFKIHIQCSPLNPMTEVRCEWLRFRKHSLLEWLDTPMEFRADLERNAI</sequence>
<evidence type="ECO:0000313" key="2">
    <source>
        <dbReference type="Proteomes" id="UP000237295"/>
    </source>
</evidence>
<protein>
    <submittedName>
        <fullName evidence="1">Uncharacterized protein</fullName>
    </submittedName>
</protein>
<gene>
    <name evidence="1" type="ORF">CXB42_25930</name>
</gene>
<dbReference type="Proteomes" id="UP000237295">
    <property type="component" value="Unassembled WGS sequence"/>
</dbReference>
<reference evidence="1 2" key="1">
    <citation type="submission" date="2017-03" db="EMBL/GenBank/DDBJ databases">
        <authorList>
            <person name="Hulin M.T."/>
        </authorList>
    </citation>
    <scope>NUCLEOTIDE SEQUENCE [LARGE SCALE GENOMIC DNA]</scope>
    <source>
        <strain evidence="1 2">5264</strain>
    </source>
</reference>